<dbReference type="EC" id="1.1.1.18" evidence="4"/>
<dbReference type="Gene3D" id="3.30.360.10">
    <property type="entry name" value="Dihydrodipicolinate Reductase, domain 2"/>
    <property type="match status" value="1"/>
</dbReference>
<evidence type="ECO:0000256" key="1">
    <source>
        <dbReference type="ARBA" id="ARBA00023002"/>
    </source>
</evidence>
<dbReference type="PANTHER" id="PTHR43818:SF11">
    <property type="entry name" value="BCDNA.GH03377"/>
    <property type="match status" value="1"/>
</dbReference>
<accession>A0A6J4V2A0</accession>
<gene>
    <name evidence="4" type="ORF">AVDCRST_MAG87-1957</name>
</gene>
<evidence type="ECO:0000259" key="2">
    <source>
        <dbReference type="Pfam" id="PF01408"/>
    </source>
</evidence>
<dbReference type="InterPro" id="IPR000683">
    <property type="entry name" value="Gfo/Idh/MocA-like_OxRdtase_N"/>
</dbReference>
<sequence length="360" mass="38496">MSERTLGMGVIGCGGIAQAAHLPNIVKNPRARLVAVADIDRDRANATAEQWGCTGYGDYQELLANPEVEAVCVTSWAAAHAEAVIAAAEAGKHILCEKPIAIKLEDADAMVAAADRAGVKFTMGYQTRFGVAAPLVKQILDDGLIGKVMGLNVVGVGPSSHGAPWFLKRELSGGGVLMDWGIYTAFNLNWWLGPVERVFATSAIFRKEVMVRGELLTDLDVEDTVAAHLTFRSGAMGSWYSAWAVRTGHSTTSIDGSEGAILMGKGDGVNLYSTQLGDPDHLRGWRNIPAVEPSLIMLHYRKIEHLVNAVLDDTPLVMTGADGRDALELVLAIYRSAELGQPVTLPLERGMPVMEPAVAI</sequence>
<organism evidence="4">
    <name type="scientific">uncultured Thermomicrobiales bacterium</name>
    <dbReference type="NCBI Taxonomy" id="1645740"/>
    <lineage>
        <taxon>Bacteria</taxon>
        <taxon>Pseudomonadati</taxon>
        <taxon>Thermomicrobiota</taxon>
        <taxon>Thermomicrobia</taxon>
        <taxon>Thermomicrobiales</taxon>
        <taxon>environmental samples</taxon>
    </lineage>
</organism>
<name>A0A6J4V2A0_9BACT</name>
<dbReference type="InterPro" id="IPR036291">
    <property type="entry name" value="NAD(P)-bd_dom_sf"/>
</dbReference>
<dbReference type="Pfam" id="PF22725">
    <property type="entry name" value="GFO_IDH_MocA_C3"/>
    <property type="match status" value="1"/>
</dbReference>
<dbReference type="GO" id="GO:0050112">
    <property type="term" value="F:inositol 2-dehydrogenase (NAD+) activity"/>
    <property type="evidence" value="ECO:0007669"/>
    <property type="project" value="UniProtKB-EC"/>
</dbReference>
<dbReference type="SUPFAM" id="SSF51735">
    <property type="entry name" value="NAD(P)-binding Rossmann-fold domains"/>
    <property type="match status" value="1"/>
</dbReference>
<feature type="domain" description="Gfo/Idh/MocA-like oxidoreductase N-terminal" evidence="2">
    <location>
        <begin position="8"/>
        <end position="125"/>
    </location>
</feature>
<reference evidence="4" key="1">
    <citation type="submission" date="2020-02" db="EMBL/GenBank/DDBJ databases">
        <authorList>
            <person name="Meier V. D."/>
        </authorList>
    </citation>
    <scope>NUCLEOTIDE SEQUENCE</scope>
    <source>
        <strain evidence="4">AVDCRST_MAG87</strain>
    </source>
</reference>
<protein>
    <submittedName>
        <fullName evidence="4">Myo-inositol 2-dehydrogenase</fullName>
        <ecNumber evidence="4">1.1.1.18</ecNumber>
    </submittedName>
</protein>
<dbReference type="PANTHER" id="PTHR43818">
    <property type="entry name" value="BCDNA.GH03377"/>
    <property type="match status" value="1"/>
</dbReference>
<dbReference type="SUPFAM" id="SSF55347">
    <property type="entry name" value="Glyceraldehyde-3-phosphate dehydrogenase-like, C-terminal domain"/>
    <property type="match status" value="1"/>
</dbReference>
<dbReference type="InterPro" id="IPR055170">
    <property type="entry name" value="GFO_IDH_MocA-like_dom"/>
</dbReference>
<evidence type="ECO:0000259" key="3">
    <source>
        <dbReference type="Pfam" id="PF22725"/>
    </source>
</evidence>
<keyword evidence="1 4" id="KW-0560">Oxidoreductase</keyword>
<dbReference type="EMBL" id="CADCWJ010000443">
    <property type="protein sequence ID" value="CAA9565972.1"/>
    <property type="molecule type" value="Genomic_DNA"/>
</dbReference>
<dbReference type="InterPro" id="IPR050463">
    <property type="entry name" value="Gfo/Idh/MocA_oxidrdct_glycsds"/>
</dbReference>
<proteinExistence type="predicted"/>
<evidence type="ECO:0000313" key="4">
    <source>
        <dbReference type="EMBL" id="CAA9565972.1"/>
    </source>
</evidence>
<feature type="domain" description="GFO/IDH/MocA-like oxidoreductase" evidence="3">
    <location>
        <begin position="136"/>
        <end position="261"/>
    </location>
</feature>
<dbReference type="AlphaFoldDB" id="A0A6J4V2A0"/>
<dbReference type="Pfam" id="PF01408">
    <property type="entry name" value="GFO_IDH_MocA"/>
    <property type="match status" value="1"/>
</dbReference>
<dbReference type="Gene3D" id="3.40.50.720">
    <property type="entry name" value="NAD(P)-binding Rossmann-like Domain"/>
    <property type="match status" value="1"/>
</dbReference>
<dbReference type="GO" id="GO:0000166">
    <property type="term" value="F:nucleotide binding"/>
    <property type="evidence" value="ECO:0007669"/>
    <property type="project" value="InterPro"/>
</dbReference>